<dbReference type="EMBL" id="AK371871">
    <property type="protein sequence ID" value="BAK03069.1"/>
    <property type="molecule type" value="mRNA"/>
</dbReference>
<feature type="transmembrane region" description="Helical" evidence="2">
    <location>
        <begin position="81"/>
        <end position="105"/>
    </location>
</feature>
<feature type="region of interest" description="Disordered" evidence="1">
    <location>
        <begin position="574"/>
        <end position="621"/>
    </location>
</feature>
<proteinExistence type="evidence at transcript level"/>
<name>F2E6U7_HORVV</name>
<evidence type="ECO:0000256" key="1">
    <source>
        <dbReference type="SAM" id="MobiDB-lite"/>
    </source>
</evidence>
<dbReference type="PANTHER" id="PTHR35161">
    <property type="entry name" value="OS02G0303100 PROTEIN"/>
    <property type="match status" value="1"/>
</dbReference>
<feature type="compositionally biased region" description="Low complexity" evidence="1">
    <location>
        <begin position="13"/>
        <end position="29"/>
    </location>
</feature>
<keyword evidence="2" id="KW-1133">Transmembrane helix</keyword>
<feature type="region of interest" description="Disordered" evidence="1">
    <location>
        <begin position="1"/>
        <end position="32"/>
    </location>
</feature>
<keyword evidence="2" id="KW-0472">Membrane</keyword>
<feature type="compositionally biased region" description="Gly residues" evidence="1">
    <location>
        <begin position="579"/>
        <end position="588"/>
    </location>
</feature>
<dbReference type="AlphaFoldDB" id="F2E6U7"/>
<protein>
    <submittedName>
        <fullName evidence="3">Predicted protein</fullName>
    </submittedName>
</protein>
<feature type="compositionally biased region" description="Low complexity" evidence="1">
    <location>
        <begin position="591"/>
        <end position="604"/>
    </location>
</feature>
<dbReference type="PANTHER" id="PTHR35161:SF20">
    <property type="entry name" value="UBIQUITIN-LIKE DOMAIN-CONTAINING PROTEIN"/>
    <property type="match status" value="1"/>
</dbReference>
<evidence type="ECO:0000313" key="3">
    <source>
        <dbReference type="EMBL" id="BAK03069.1"/>
    </source>
</evidence>
<evidence type="ECO:0000256" key="2">
    <source>
        <dbReference type="SAM" id="Phobius"/>
    </source>
</evidence>
<organism evidence="3">
    <name type="scientific">Hordeum vulgare subsp. vulgare</name>
    <name type="common">Domesticated barley</name>
    <dbReference type="NCBI Taxonomy" id="112509"/>
    <lineage>
        <taxon>Eukaryota</taxon>
        <taxon>Viridiplantae</taxon>
        <taxon>Streptophyta</taxon>
        <taxon>Embryophyta</taxon>
        <taxon>Tracheophyta</taxon>
        <taxon>Spermatophyta</taxon>
        <taxon>Magnoliopsida</taxon>
        <taxon>Liliopsida</taxon>
        <taxon>Poales</taxon>
        <taxon>Poaceae</taxon>
        <taxon>BOP clade</taxon>
        <taxon>Pooideae</taxon>
        <taxon>Triticodae</taxon>
        <taxon>Triticeae</taxon>
        <taxon>Hordeinae</taxon>
        <taxon>Hordeum</taxon>
    </lineage>
</organism>
<keyword evidence="2" id="KW-0812">Transmembrane</keyword>
<reference evidence="3" key="1">
    <citation type="journal article" date="2011" name="Plant Physiol.">
        <title>Comprehensive sequence analysis of 24,783 barley full-length cDNAs derived from 12 clone libraries.</title>
        <authorList>
            <person name="Matsumoto T."/>
            <person name="Tanaka T."/>
            <person name="Sakai H."/>
            <person name="Amano N."/>
            <person name="Kanamori H."/>
            <person name="Kurita K."/>
            <person name="Kikuta A."/>
            <person name="Kamiya K."/>
            <person name="Yamamoto M."/>
            <person name="Ikawa H."/>
            <person name="Fujii N."/>
            <person name="Hori K."/>
            <person name="Itoh T."/>
            <person name="Sato K."/>
        </authorList>
    </citation>
    <scope>NUCLEOTIDE SEQUENCE</scope>
    <source>
        <tissue evidence="3">Shoot and root</tissue>
    </source>
</reference>
<sequence>MTRGCVDAEPSCSGGPSARSRPSAAAEEAGSGDHGVDYLKKHAFYGDFTARLRKGHGWRSGSAVLSFLAALQRIPRSFLMIFYEAILVILLSIRGLFLSFAAYLMPCVQPLQWVFKRKPCSSLEPAVTTAAEVIGKTEDTHRNETACGSGVIHPSESDISLQNHADAQVQLFVQIDGTSTPVQVNRESTIKSAVYTAMSKIDCKMVDFCVKCDDRLLDLGKSLAAENIVGDSTINVFRRISGGHCSLPLSCKNKETDTSHVTVSFEERINNLREDELFQERKVPAILIGNTRKSMPGRSKRGSEHVLVLLNLGRHTFKKLFEMISLNHAQDKCLGGNFTYHQIKYMLRTDNYIIDFEYLDSNSVSLTPLGYRKDIQGLAEVLEKICKLKFMSLGAGILPAYVAHLLHIMRCMPEGAEYSRTFKAFLRNHPCMMSPGNRQGHVLEVHGYIVKFQPHDSQIGVYHALGGYKWHSRAARVQAFAPILNFKRSRYYDTGMSWFNFWRNFLSHPKENESPDFTMEDADLALYYHFGEYLAELLCNLACMDHFKSCRHDLADVFGRDSFCPKSNEVAEEQTLGASAGGQKGGGMVQRSRSTRMPTRPSSPVHHPLSSTVKGKTKKRR</sequence>
<accession>F2E6U7</accession>